<dbReference type="SUPFAM" id="SSF52255">
    <property type="entry name" value="N5-CAIR mutase (phosphoribosylaminoimidazole carboxylase, PurE)"/>
    <property type="match status" value="1"/>
</dbReference>
<dbReference type="NCBIfam" id="TIGR01162">
    <property type="entry name" value="purE"/>
    <property type="match status" value="1"/>
</dbReference>
<keyword evidence="2" id="KW-0413">Isomerase</keyword>
<dbReference type="InterPro" id="IPR000031">
    <property type="entry name" value="PurE_dom"/>
</dbReference>
<reference evidence="5" key="1">
    <citation type="submission" date="2020-05" db="EMBL/GenBank/DDBJ databases">
        <authorList>
            <person name="Chiriac C."/>
            <person name="Salcher M."/>
            <person name="Ghai R."/>
            <person name="Kavagutti S V."/>
        </authorList>
    </citation>
    <scope>NUCLEOTIDE SEQUENCE</scope>
</reference>
<evidence type="ECO:0000256" key="1">
    <source>
        <dbReference type="ARBA" id="ARBA00022755"/>
    </source>
</evidence>
<keyword evidence="1" id="KW-0658">Purine biosynthesis</keyword>
<dbReference type="InterPro" id="IPR024694">
    <property type="entry name" value="PurE_prokaryotes"/>
</dbReference>
<organism evidence="5">
    <name type="scientific">freshwater metagenome</name>
    <dbReference type="NCBI Taxonomy" id="449393"/>
    <lineage>
        <taxon>unclassified sequences</taxon>
        <taxon>metagenomes</taxon>
        <taxon>ecological metagenomes</taxon>
    </lineage>
</organism>
<dbReference type="Pfam" id="PF00731">
    <property type="entry name" value="AIRC"/>
    <property type="match status" value="1"/>
</dbReference>
<evidence type="ECO:0000256" key="2">
    <source>
        <dbReference type="ARBA" id="ARBA00023235"/>
    </source>
</evidence>
<protein>
    <submittedName>
        <fullName evidence="5">Unannotated protein</fullName>
    </submittedName>
</protein>
<evidence type="ECO:0000313" key="5">
    <source>
        <dbReference type="EMBL" id="CAB4997406.1"/>
    </source>
</evidence>
<comment type="pathway">
    <text evidence="3">Purine metabolism.</text>
</comment>
<proteinExistence type="inferred from homology"/>
<dbReference type="EMBL" id="CAFBOG010000255">
    <property type="protein sequence ID" value="CAB4997406.1"/>
    <property type="molecule type" value="Genomic_DNA"/>
</dbReference>
<dbReference type="AlphaFoldDB" id="A0A6J7NW97"/>
<feature type="domain" description="PurE" evidence="4">
    <location>
        <begin position="6"/>
        <end position="155"/>
    </location>
</feature>
<name>A0A6J7NW97_9ZZZZ</name>
<dbReference type="SMART" id="SM01001">
    <property type="entry name" value="AIRC"/>
    <property type="match status" value="1"/>
</dbReference>
<dbReference type="PIRSF" id="PIRSF001338">
    <property type="entry name" value="AIR_carboxylase"/>
    <property type="match status" value="1"/>
</dbReference>
<accession>A0A6J7NW97</accession>
<sequence>MTTSEQQVGIIMGSSSDAEIMEAAAQVLSEFGVGHEIRVISAHRSPKRMVEYASTAKARGLRVIIAGAGGAAHLPGMVASLTTLPVIGVPVPTKHLGGVDSLHSIVQMPSGVPVATMAIGGARNAGLFALRILALSDDRLAELLSQDQEALEQLAISQDAELQQRPVSE</sequence>
<dbReference type="PANTHER" id="PTHR23046:SF2">
    <property type="entry name" value="PHOSPHORIBOSYLAMINOIMIDAZOLE CARBOXYLASE"/>
    <property type="match status" value="1"/>
</dbReference>
<dbReference type="PANTHER" id="PTHR23046">
    <property type="entry name" value="PHOSPHORIBOSYLAMINOIMIDAZOLE CARBOXYLASE CATALYTIC SUBUNIT"/>
    <property type="match status" value="1"/>
</dbReference>
<gene>
    <name evidence="5" type="ORF">UFOPK3914_01936</name>
</gene>
<dbReference type="GO" id="GO:0006189">
    <property type="term" value="P:'de novo' IMP biosynthetic process"/>
    <property type="evidence" value="ECO:0007669"/>
    <property type="project" value="InterPro"/>
</dbReference>
<dbReference type="Gene3D" id="3.40.50.1970">
    <property type="match status" value="1"/>
</dbReference>
<dbReference type="InterPro" id="IPR033747">
    <property type="entry name" value="PurE_ClassI"/>
</dbReference>
<dbReference type="GO" id="GO:0016853">
    <property type="term" value="F:isomerase activity"/>
    <property type="evidence" value="ECO:0007669"/>
    <property type="project" value="UniProtKB-KW"/>
</dbReference>
<evidence type="ECO:0000259" key="4">
    <source>
        <dbReference type="SMART" id="SM01001"/>
    </source>
</evidence>
<evidence type="ECO:0000256" key="3">
    <source>
        <dbReference type="ARBA" id="ARBA00025704"/>
    </source>
</evidence>
<dbReference type="HAMAP" id="MF_01929">
    <property type="entry name" value="PurE_classI"/>
    <property type="match status" value="1"/>
</dbReference>